<comment type="caution">
    <text evidence="2">The sequence shown here is derived from an EMBL/GenBank/DDBJ whole genome shotgun (WGS) entry which is preliminary data.</text>
</comment>
<evidence type="ECO:0000313" key="3">
    <source>
        <dbReference type="Proteomes" id="UP001438707"/>
    </source>
</evidence>
<dbReference type="PANTHER" id="PTHR23308">
    <property type="entry name" value="NUCLEAR INHIBITOR OF PROTEIN PHOSPHATASE-1"/>
    <property type="match status" value="1"/>
</dbReference>
<proteinExistence type="predicted"/>
<sequence length="158" mass="17252">MVQEKTRVSDKLVLHILEGPAAGSSLSKNGHWLPIGRTARSKFQVKDPSVSEQHAELCWTGQTWELSDLGSTCGTLVNGARLAPRLPVKLKDGDLVGLGSETLAKAEIVPIPSDEITVEQYLQAECCRLVQQLKGAAELHASQLRKQWSQDRSNLVIS</sequence>
<dbReference type="InterPro" id="IPR050923">
    <property type="entry name" value="Cell_Proc_Reg/RNA_Proc"/>
</dbReference>
<evidence type="ECO:0000313" key="2">
    <source>
        <dbReference type="EMBL" id="KAK9844994.1"/>
    </source>
</evidence>
<dbReference type="InterPro" id="IPR008984">
    <property type="entry name" value="SMAD_FHA_dom_sf"/>
</dbReference>
<dbReference type="CDD" id="cd00060">
    <property type="entry name" value="FHA"/>
    <property type="match status" value="1"/>
</dbReference>
<evidence type="ECO:0000259" key="1">
    <source>
        <dbReference type="PROSITE" id="PS50006"/>
    </source>
</evidence>
<dbReference type="PROSITE" id="PS50006">
    <property type="entry name" value="FHA_DOMAIN"/>
    <property type="match status" value="1"/>
</dbReference>
<dbReference type="SMART" id="SM00240">
    <property type="entry name" value="FHA"/>
    <property type="match status" value="1"/>
</dbReference>
<dbReference type="InterPro" id="IPR000253">
    <property type="entry name" value="FHA_dom"/>
</dbReference>
<reference evidence="2 3" key="1">
    <citation type="journal article" date="2024" name="Nat. Commun.">
        <title>Phylogenomics reveals the evolutionary origins of lichenization in chlorophyte algae.</title>
        <authorList>
            <person name="Puginier C."/>
            <person name="Libourel C."/>
            <person name="Otte J."/>
            <person name="Skaloud P."/>
            <person name="Haon M."/>
            <person name="Grisel S."/>
            <person name="Petersen M."/>
            <person name="Berrin J.G."/>
            <person name="Delaux P.M."/>
            <person name="Dal Grande F."/>
            <person name="Keller J."/>
        </authorList>
    </citation>
    <scope>NUCLEOTIDE SEQUENCE [LARGE SCALE GENOMIC DNA]</scope>
    <source>
        <strain evidence="2 3">SAG 2145</strain>
    </source>
</reference>
<protein>
    <recommendedName>
        <fullName evidence="1">FHA domain-containing protein</fullName>
    </recommendedName>
</protein>
<gene>
    <name evidence="2" type="ORF">WJX74_009362</name>
</gene>
<dbReference type="EMBL" id="JALJOS010000001">
    <property type="protein sequence ID" value="KAK9844994.1"/>
    <property type="molecule type" value="Genomic_DNA"/>
</dbReference>
<dbReference type="SUPFAM" id="SSF49879">
    <property type="entry name" value="SMAD/FHA domain"/>
    <property type="match status" value="1"/>
</dbReference>
<keyword evidence="3" id="KW-1185">Reference proteome</keyword>
<name>A0AAW1SFD7_9CHLO</name>
<dbReference type="Gene3D" id="2.60.200.20">
    <property type="match status" value="1"/>
</dbReference>
<dbReference type="AlphaFoldDB" id="A0AAW1SFD7"/>
<feature type="domain" description="FHA" evidence="1">
    <location>
        <begin position="33"/>
        <end position="82"/>
    </location>
</feature>
<dbReference type="Pfam" id="PF00498">
    <property type="entry name" value="FHA"/>
    <property type="match status" value="1"/>
</dbReference>
<accession>A0AAW1SFD7</accession>
<organism evidence="2 3">
    <name type="scientific">Apatococcus lobatus</name>
    <dbReference type="NCBI Taxonomy" id="904363"/>
    <lineage>
        <taxon>Eukaryota</taxon>
        <taxon>Viridiplantae</taxon>
        <taxon>Chlorophyta</taxon>
        <taxon>core chlorophytes</taxon>
        <taxon>Trebouxiophyceae</taxon>
        <taxon>Chlorellales</taxon>
        <taxon>Chlorellaceae</taxon>
        <taxon>Apatococcus</taxon>
    </lineage>
</organism>
<dbReference type="Proteomes" id="UP001438707">
    <property type="component" value="Unassembled WGS sequence"/>
</dbReference>